<dbReference type="InterPro" id="IPR029039">
    <property type="entry name" value="Flavoprotein-like_sf"/>
</dbReference>
<evidence type="ECO:0000259" key="2">
    <source>
        <dbReference type="Pfam" id="PF02525"/>
    </source>
</evidence>
<keyword evidence="1" id="KW-0560">Oxidoreductase</keyword>
<dbReference type="Gene3D" id="3.40.50.360">
    <property type="match status" value="1"/>
</dbReference>
<name>A0ABY7SIL5_9RHOB</name>
<evidence type="ECO:0000313" key="4">
    <source>
        <dbReference type="Proteomes" id="UP001219349"/>
    </source>
</evidence>
<dbReference type="PANTHER" id="PTHR47307:SF1">
    <property type="entry name" value="GLUTATHIONE-REGULATED POTASSIUM-EFFLUX SYSTEM ANCILLARY PROTEIN KEFG"/>
    <property type="match status" value="1"/>
</dbReference>
<sequence>MAALLHYYAHPGQRFSQVNSAMWRAAQTVEAITSVDLYRDYPRHIIDVGHEQRLIADHDAVLLQFPLFWYSSPSLLKEWIDLVFADGFAYGEGGDKLRGKRMMLAVTASASQQAYSPEGYQHYPLRTFLTPFEQTARLSMMRFGAPYVMFEALKAAPGAHAAGFARLLTAIRDDHFDWDRAEQAEILTHDTLPLTEKA</sequence>
<organism evidence="3 4">
    <name type="scientific">Paracoccus fistulariae</name>
    <dbReference type="NCBI Taxonomy" id="658446"/>
    <lineage>
        <taxon>Bacteria</taxon>
        <taxon>Pseudomonadati</taxon>
        <taxon>Pseudomonadota</taxon>
        <taxon>Alphaproteobacteria</taxon>
        <taxon>Rhodobacterales</taxon>
        <taxon>Paracoccaceae</taxon>
        <taxon>Paracoccus</taxon>
    </lineage>
</organism>
<evidence type="ECO:0000313" key="3">
    <source>
        <dbReference type="EMBL" id="WCR06694.1"/>
    </source>
</evidence>
<dbReference type="Proteomes" id="UP001219349">
    <property type="component" value="Chromosome"/>
</dbReference>
<feature type="domain" description="Flavodoxin-like fold" evidence="2">
    <location>
        <begin position="4"/>
        <end position="155"/>
    </location>
</feature>
<dbReference type="SUPFAM" id="SSF52218">
    <property type="entry name" value="Flavoproteins"/>
    <property type="match status" value="1"/>
</dbReference>
<evidence type="ECO:0000256" key="1">
    <source>
        <dbReference type="ARBA" id="ARBA00023002"/>
    </source>
</evidence>
<proteinExistence type="predicted"/>
<dbReference type="Pfam" id="PF02525">
    <property type="entry name" value="Flavodoxin_2"/>
    <property type="match status" value="1"/>
</dbReference>
<dbReference type="PANTHER" id="PTHR47307">
    <property type="entry name" value="GLUTATHIONE-REGULATED POTASSIUM-EFFLUX SYSTEM ANCILLARY PROTEIN KEFG"/>
    <property type="match status" value="1"/>
</dbReference>
<dbReference type="RefSeq" id="WP_271885498.1">
    <property type="nucleotide sequence ID" value="NZ_CP067136.1"/>
</dbReference>
<accession>A0ABY7SIL5</accession>
<dbReference type="InterPro" id="IPR003680">
    <property type="entry name" value="Flavodoxin_fold"/>
</dbReference>
<protein>
    <submittedName>
        <fullName evidence="3">NAD(P)H-dependent oxidoreductase</fullName>
    </submittedName>
</protein>
<gene>
    <name evidence="3" type="ORF">JHX87_14605</name>
</gene>
<reference evidence="3 4" key="1">
    <citation type="submission" date="2021-01" db="EMBL/GenBank/DDBJ databases">
        <title>Biogeographic distribution of Paracoccus.</title>
        <authorList>
            <person name="Hollensteiner J."/>
            <person name="Leineberger J."/>
            <person name="Brinkhoff T."/>
            <person name="Daniel R."/>
        </authorList>
    </citation>
    <scope>NUCLEOTIDE SEQUENCE [LARGE SCALE GENOMIC DNA]</scope>
    <source>
        <strain evidence="3 4">KCTC 22803</strain>
    </source>
</reference>
<dbReference type="EMBL" id="CP067136">
    <property type="protein sequence ID" value="WCR06694.1"/>
    <property type="molecule type" value="Genomic_DNA"/>
</dbReference>
<dbReference type="InterPro" id="IPR046980">
    <property type="entry name" value="KefG/KefF"/>
</dbReference>
<keyword evidence="4" id="KW-1185">Reference proteome</keyword>